<dbReference type="OrthoDB" id="340608at2759"/>
<evidence type="ECO:0000256" key="5">
    <source>
        <dbReference type="ARBA" id="ARBA00023136"/>
    </source>
</evidence>
<evidence type="ECO:0000313" key="8">
    <source>
        <dbReference type="EMBL" id="TNV83611.1"/>
    </source>
</evidence>
<evidence type="ECO:0000256" key="4">
    <source>
        <dbReference type="ARBA" id="ARBA00022989"/>
    </source>
</evidence>
<dbReference type="GO" id="GO:0005886">
    <property type="term" value="C:plasma membrane"/>
    <property type="evidence" value="ECO:0007669"/>
    <property type="project" value="TreeGrafter"/>
</dbReference>
<evidence type="ECO:0000256" key="1">
    <source>
        <dbReference type="ARBA" id="ARBA00004141"/>
    </source>
</evidence>
<dbReference type="AlphaFoldDB" id="A0A8J8NXF0"/>
<dbReference type="PANTHER" id="PTHR10926:SF0">
    <property type="entry name" value="CDC50, ISOFORM A"/>
    <property type="match status" value="1"/>
</dbReference>
<organism evidence="8 9">
    <name type="scientific">Halteria grandinella</name>
    <dbReference type="NCBI Taxonomy" id="5974"/>
    <lineage>
        <taxon>Eukaryota</taxon>
        <taxon>Sar</taxon>
        <taxon>Alveolata</taxon>
        <taxon>Ciliophora</taxon>
        <taxon>Intramacronucleata</taxon>
        <taxon>Spirotrichea</taxon>
        <taxon>Stichotrichia</taxon>
        <taxon>Sporadotrichida</taxon>
        <taxon>Halteriidae</taxon>
        <taxon>Halteria</taxon>
    </lineage>
</organism>
<evidence type="ECO:0000313" key="9">
    <source>
        <dbReference type="Proteomes" id="UP000785679"/>
    </source>
</evidence>
<dbReference type="EMBL" id="RRYP01003652">
    <property type="protein sequence ID" value="TNV83611.1"/>
    <property type="molecule type" value="Genomic_DNA"/>
</dbReference>
<dbReference type="Proteomes" id="UP000785679">
    <property type="component" value="Unassembled WGS sequence"/>
</dbReference>
<evidence type="ECO:0000256" key="3">
    <source>
        <dbReference type="ARBA" id="ARBA00022692"/>
    </source>
</evidence>
<dbReference type="PANTHER" id="PTHR10926">
    <property type="entry name" value="CELL CYCLE CONTROL PROTEIN 50"/>
    <property type="match status" value="1"/>
</dbReference>
<evidence type="ECO:0000256" key="6">
    <source>
        <dbReference type="PIRNR" id="PIRNR015840"/>
    </source>
</evidence>
<sequence length="334" mass="38626">MDITEEEKNLIRQKVEKLKNSRFKQQTLPAWRPIPSFRSTMITFTVFGVIFLGLGVLLYIMSDQIQEVGVQNYDDDALCKNANGTPKPTCTIDFWVNDTIKAPVYIYYQLDNFYQNHRRYVKSRSFNQLKGDWLTVDKLSDCDPIKKVSDLSDNQKYNLKKVKMTDMDAPAVPCGLVAKSYFNDTYLLADPDGKNITINDVNIAWESDRQYKFKNIQNPPDGKTYQDVQWINMEDEHFIVWMRTAGLPNFRKLWGKIERDLTPGRYAVQIANNYDVNGFEGNKSFVLSTTNALGGKNYFLAICYIVVGSLCLVFAIIFLVAFLKKRKDINRRTE</sequence>
<evidence type="ECO:0000256" key="2">
    <source>
        <dbReference type="ARBA" id="ARBA00009457"/>
    </source>
</evidence>
<comment type="caution">
    <text evidence="8">The sequence shown here is derived from an EMBL/GenBank/DDBJ whole genome shotgun (WGS) entry which is preliminary data.</text>
</comment>
<proteinExistence type="inferred from homology"/>
<name>A0A8J8NXF0_HALGN</name>
<comment type="similarity">
    <text evidence="2 6">Belongs to the CDC50/LEM3 family.</text>
</comment>
<feature type="transmembrane region" description="Helical" evidence="7">
    <location>
        <begin position="298"/>
        <end position="323"/>
    </location>
</feature>
<comment type="subcellular location">
    <subcellularLocation>
        <location evidence="1">Membrane</location>
        <topology evidence="1">Multi-pass membrane protein</topology>
    </subcellularLocation>
</comment>
<reference evidence="8" key="1">
    <citation type="submission" date="2019-06" db="EMBL/GenBank/DDBJ databases">
        <authorList>
            <person name="Zheng W."/>
        </authorList>
    </citation>
    <scope>NUCLEOTIDE SEQUENCE</scope>
    <source>
        <strain evidence="8">QDHG01</strain>
    </source>
</reference>
<protein>
    <recommendedName>
        <fullName evidence="10">Cell cycle control protein</fullName>
    </recommendedName>
</protein>
<feature type="transmembrane region" description="Helical" evidence="7">
    <location>
        <begin position="41"/>
        <end position="61"/>
    </location>
</feature>
<evidence type="ECO:0008006" key="10">
    <source>
        <dbReference type="Google" id="ProtNLM"/>
    </source>
</evidence>
<keyword evidence="9" id="KW-1185">Reference proteome</keyword>
<gene>
    <name evidence="8" type="ORF">FGO68_gene9531</name>
</gene>
<dbReference type="InterPro" id="IPR005045">
    <property type="entry name" value="CDC50/LEM3_fam"/>
</dbReference>
<keyword evidence="4 7" id="KW-1133">Transmembrane helix</keyword>
<dbReference type="PIRSF" id="PIRSF015840">
    <property type="entry name" value="DUF284_TM_euk"/>
    <property type="match status" value="1"/>
</dbReference>
<dbReference type="GO" id="GO:0005794">
    <property type="term" value="C:Golgi apparatus"/>
    <property type="evidence" value="ECO:0007669"/>
    <property type="project" value="TreeGrafter"/>
</dbReference>
<keyword evidence="3 7" id="KW-0812">Transmembrane</keyword>
<dbReference type="GO" id="GO:0005783">
    <property type="term" value="C:endoplasmic reticulum"/>
    <property type="evidence" value="ECO:0007669"/>
    <property type="project" value="TreeGrafter"/>
</dbReference>
<evidence type="ECO:0000256" key="7">
    <source>
        <dbReference type="SAM" id="Phobius"/>
    </source>
</evidence>
<keyword evidence="5 6" id="KW-0472">Membrane</keyword>
<dbReference type="Pfam" id="PF03381">
    <property type="entry name" value="CDC50"/>
    <property type="match status" value="1"/>
</dbReference>
<accession>A0A8J8NXF0</accession>